<gene>
    <name evidence="2" type="ORF">PCOR1329_LOCUS12221</name>
</gene>
<evidence type="ECO:0000256" key="1">
    <source>
        <dbReference type="SAM" id="MobiDB-lite"/>
    </source>
</evidence>
<feature type="compositionally biased region" description="Low complexity" evidence="1">
    <location>
        <begin position="23"/>
        <end position="35"/>
    </location>
</feature>
<evidence type="ECO:0000313" key="3">
    <source>
        <dbReference type="Proteomes" id="UP001189429"/>
    </source>
</evidence>
<keyword evidence="3" id="KW-1185">Reference proteome</keyword>
<comment type="caution">
    <text evidence="2">The sequence shown here is derived from an EMBL/GenBank/DDBJ whole genome shotgun (WGS) entry which is preliminary data.</text>
</comment>
<sequence>MSSWRRFSSHPGLHGHEARCRRALPGAARRALPGRGHPRRQGAAPARRRPPPVQDWQGAHPGRHRRCPAGAGHQGYPVRGQLRLAQDCGGLRSQNRAYWPRWRGGHGGDFLRRRAFAFLCTSDSRQGASGTPPARDRPIRNVVRQGRRSFHFALHAADVGSISIPSTF</sequence>
<organism evidence="2 3">
    <name type="scientific">Prorocentrum cordatum</name>
    <dbReference type="NCBI Taxonomy" id="2364126"/>
    <lineage>
        <taxon>Eukaryota</taxon>
        <taxon>Sar</taxon>
        <taxon>Alveolata</taxon>
        <taxon>Dinophyceae</taxon>
        <taxon>Prorocentrales</taxon>
        <taxon>Prorocentraceae</taxon>
        <taxon>Prorocentrum</taxon>
    </lineage>
</organism>
<feature type="compositionally biased region" description="Basic residues" evidence="1">
    <location>
        <begin position="36"/>
        <end position="50"/>
    </location>
</feature>
<protein>
    <submittedName>
        <fullName evidence="2">Uncharacterized protein</fullName>
    </submittedName>
</protein>
<feature type="region of interest" description="Disordered" evidence="1">
    <location>
        <begin position="1"/>
        <end position="74"/>
    </location>
</feature>
<reference evidence="2" key="1">
    <citation type="submission" date="2023-10" db="EMBL/GenBank/DDBJ databases">
        <authorList>
            <person name="Chen Y."/>
            <person name="Shah S."/>
            <person name="Dougan E. K."/>
            <person name="Thang M."/>
            <person name="Chan C."/>
        </authorList>
    </citation>
    <scope>NUCLEOTIDE SEQUENCE [LARGE SCALE GENOMIC DNA]</scope>
</reference>
<evidence type="ECO:0000313" key="2">
    <source>
        <dbReference type="EMBL" id="CAK0805793.1"/>
    </source>
</evidence>
<proteinExistence type="predicted"/>
<dbReference type="Proteomes" id="UP001189429">
    <property type="component" value="Unassembled WGS sequence"/>
</dbReference>
<dbReference type="EMBL" id="CAUYUJ010003558">
    <property type="protein sequence ID" value="CAK0805793.1"/>
    <property type="molecule type" value="Genomic_DNA"/>
</dbReference>
<accession>A0ABN9QIF7</accession>
<name>A0ABN9QIF7_9DINO</name>